<name>A0A8J9YVP0_BRALA</name>
<evidence type="ECO:0000313" key="2">
    <source>
        <dbReference type="EMBL" id="CAH1242523.1"/>
    </source>
</evidence>
<gene>
    <name evidence="2" type="primary">Hypp6798</name>
    <name evidence="2" type="ORF">BLAG_LOCUS5812</name>
</gene>
<accession>A0A8J9YVP0</accession>
<feature type="compositionally biased region" description="Basic and acidic residues" evidence="1">
    <location>
        <begin position="32"/>
        <end position="42"/>
    </location>
</feature>
<feature type="compositionally biased region" description="Basic and acidic residues" evidence="1">
    <location>
        <begin position="78"/>
        <end position="98"/>
    </location>
</feature>
<keyword evidence="3" id="KW-1185">Reference proteome</keyword>
<dbReference type="OrthoDB" id="6140259at2759"/>
<sequence length="107" mass="11910">MLVTQMWEDGFDEQTIMSRTGLRGSAVRAYKRPSDSLLKDVSNKLQPSAPKQKPTATSVDTKMTAETSVDTKMTAETSLDHGHKDDSRNISGHKDDSRNIIGSWTQR</sequence>
<feature type="compositionally biased region" description="Polar residues" evidence="1">
    <location>
        <begin position="54"/>
        <end position="77"/>
    </location>
</feature>
<feature type="region of interest" description="Disordered" evidence="1">
    <location>
        <begin position="22"/>
        <end position="107"/>
    </location>
</feature>
<proteinExistence type="predicted"/>
<evidence type="ECO:0000313" key="3">
    <source>
        <dbReference type="Proteomes" id="UP000838412"/>
    </source>
</evidence>
<evidence type="ECO:0000256" key="1">
    <source>
        <dbReference type="SAM" id="MobiDB-lite"/>
    </source>
</evidence>
<dbReference type="Proteomes" id="UP000838412">
    <property type="component" value="Chromosome 12"/>
</dbReference>
<dbReference type="EMBL" id="OV696697">
    <property type="protein sequence ID" value="CAH1242523.1"/>
    <property type="molecule type" value="Genomic_DNA"/>
</dbReference>
<organism evidence="2 3">
    <name type="scientific">Branchiostoma lanceolatum</name>
    <name type="common">Common lancelet</name>
    <name type="synonym">Amphioxus lanceolatum</name>
    <dbReference type="NCBI Taxonomy" id="7740"/>
    <lineage>
        <taxon>Eukaryota</taxon>
        <taxon>Metazoa</taxon>
        <taxon>Chordata</taxon>
        <taxon>Cephalochordata</taxon>
        <taxon>Leptocardii</taxon>
        <taxon>Amphioxiformes</taxon>
        <taxon>Branchiostomatidae</taxon>
        <taxon>Branchiostoma</taxon>
    </lineage>
</organism>
<dbReference type="AlphaFoldDB" id="A0A8J9YVP0"/>
<protein>
    <submittedName>
        <fullName evidence="2">Hypp6798 protein</fullName>
    </submittedName>
</protein>
<reference evidence="2" key="1">
    <citation type="submission" date="2022-01" db="EMBL/GenBank/DDBJ databases">
        <authorList>
            <person name="Braso-Vives M."/>
        </authorList>
    </citation>
    <scope>NUCLEOTIDE SEQUENCE</scope>
</reference>